<protein>
    <submittedName>
        <fullName evidence="1">Uncharacterized protein</fullName>
    </submittedName>
</protein>
<keyword evidence="2" id="KW-1185">Reference proteome</keyword>
<organism evidence="1 2">
    <name type="scientific">Streptomyces buecherae</name>
    <dbReference type="NCBI Taxonomy" id="2763006"/>
    <lineage>
        <taxon>Bacteria</taxon>
        <taxon>Bacillati</taxon>
        <taxon>Actinomycetota</taxon>
        <taxon>Actinomycetes</taxon>
        <taxon>Kitasatosporales</taxon>
        <taxon>Streptomycetaceae</taxon>
        <taxon>Streptomyces</taxon>
    </lineage>
</organism>
<proteinExistence type="predicted"/>
<evidence type="ECO:0000313" key="2">
    <source>
        <dbReference type="Proteomes" id="UP000509303"/>
    </source>
</evidence>
<dbReference type="Proteomes" id="UP000509303">
    <property type="component" value="Chromosome"/>
</dbReference>
<evidence type="ECO:0000313" key="1">
    <source>
        <dbReference type="EMBL" id="QKW52669.1"/>
    </source>
</evidence>
<reference evidence="1 2" key="1">
    <citation type="submission" date="2020-06" db="EMBL/GenBank/DDBJ databases">
        <title>Genome mining for natural products.</title>
        <authorList>
            <person name="Zhang B."/>
            <person name="Shi J."/>
            <person name="Ge H."/>
        </authorList>
    </citation>
    <scope>NUCLEOTIDE SEQUENCE [LARGE SCALE GENOMIC DNA]</scope>
    <source>
        <strain evidence="1 2">NA00687</strain>
    </source>
</reference>
<name>A0A7H8NDW4_9ACTN</name>
<accession>A0A7H8NDW4</accession>
<sequence length="299" mass="32510">MAADDTDPLQILADKPREMSAFAGLLEAMRNEGHQAELLGSPERQSDLYPFTPPIPVDAEVAVNGVAGFVDHTVLPAPQEDQRRVATQDAVAERLIGLLTDLAAEAPGGGLIVRLAAGPWMGVSRKAGDRLYAQVVAMASKAIKRGKPFVDMRQLPRGPFPVPTIGFWPCPDNHRVIISFTDITSGWSGRFTADGRWRFNISEIRPSIGRAIESKLRKQLARVRAVAANRPIGLLIDSRPMLSQGKKKPEPVFDLPPPVVGQLIHEIAEEWPGVLSKAWLVSPLSGVTPVYGKGDDLSW</sequence>
<dbReference type="EMBL" id="CP054929">
    <property type="protein sequence ID" value="QKW52669.1"/>
    <property type="molecule type" value="Genomic_DNA"/>
</dbReference>
<gene>
    <name evidence="1" type="ORF">HUT08_27540</name>
</gene>
<dbReference type="RefSeq" id="WP_176164380.1">
    <property type="nucleotide sequence ID" value="NZ_CP054929.1"/>
</dbReference>
<dbReference type="AlphaFoldDB" id="A0A7H8NDW4"/>